<proteinExistence type="predicted"/>
<evidence type="ECO:0000259" key="3">
    <source>
        <dbReference type="Pfam" id="PF25225"/>
    </source>
</evidence>
<dbReference type="AlphaFoldDB" id="A0A388TLB3"/>
<evidence type="ECO:0000313" key="5">
    <source>
        <dbReference type="Proteomes" id="UP000282196"/>
    </source>
</evidence>
<dbReference type="Pfam" id="PF13387">
    <property type="entry name" value="Lnb_N"/>
    <property type="match status" value="1"/>
</dbReference>
<accession>A0A388TLB3</accession>
<dbReference type="InterPro" id="IPR057165">
    <property type="entry name" value="DUF7843"/>
</dbReference>
<keyword evidence="5" id="KW-1185">Reference proteome</keyword>
<dbReference type="InterPro" id="IPR025178">
    <property type="entry name" value="Lnb_N"/>
</dbReference>
<feature type="chain" id="PRO_5017323735" evidence="1">
    <location>
        <begin position="18"/>
        <end position="558"/>
    </location>
</feature>
<sequence length="558" mass="65728">MLKKILLFLMVSLTVLSADDYAYSREWLNLLYYEKSILGYKSPAMEDGFFVTAQGRTDPQAEYAESLRLVLENDRQFKTKFPLRYKYIARYNNLKYEPVVQANTDVKRVFLAYPSRYMRNSASMFGHLFLLLETDSGILDSQILHFVGDSGDSTGFDFAWKGLTGKFEGRFIQEPYYTKIQEYNFLESREILFYTIKLSPEQIENLQLHYLEMQNTFFWYYYINKNCAFFIGRFLDVVLDSDVIDVPLYLIPAQATEKFREADLLADERLVPSITKVFDQWYSDLNLVQKGQVQATLFYPEDNSAIIQDEELFSIVEYMLRSNKESANLLSESDLYDQLQQFHLPEMWLYLPATENIKKLYTQSAGLWGSTEYNWGGFFNLVHFSDYEQFNELEINTIRLGGLSVEKLADRTLRYDLDLAEINNILQFNMIFPTWSWSARSMFSYHENWSTNQEAYTGHAFNLRNWGLLYGMIGINYANYDTLGKRELDRLDLFSGLKLGWRRNITKNLKLRVAYEHKYNTDYQSAELIYKYYDLLGKLTCLNSHDDTIYQIGLECLF</sequence>
<dbReference type="Proteomes" id="UP000282196">
    <property type="component" value="Unassembled WGS sequence"/>
</dbReference>
<comment type="caution">
    <text evidence="4">The sequence shown here is derived from an EMBL/GenBank/DDBJ whole genome shotgun (WGS) entry which is preliminary data.</text>
</comment>
<name>A0A388TLB3_9BACT</name>
<feature type="domain" description="DUF7843" evidence="3">
    <location>
        <begin position="24"/>
        <end position="89"/>
    </location>
</feature>
<feature type="signal peptide" evidence="1">
    <location>
        <begin position="1"/>
        <end position="17"/>
    </location>
</feature>
<evidence type="ECO:0000313" key="4">
    <source>
        <dbReference type="EMBL" id="GBR77550.1"/>
    </source>
</evidence>
<dbReference type="Pfam" id="PF25225">
    <property type="entry name" value="DUF7843"/>
    <property type="match status" value="1"/>
</dbReference>
<evidence type="ECO:0000259" key="2">
    <source>
        <dbReference type="Pfam" id="PF13387"/>
    </source>
</evidence>
<organism evidence="4 5">
    <name type="scientific">Candidatus Termititenax dinenymphae</name>
    <dbReference type="NCBI Taxonomy" id="2218523"/>
    <lineage>
        <taxon>Bacteria</taxon>
        <taxon>Bacillati</taxon>
        <taxon>Candidatus Margulisiibacteriota</taxon>
        <taxon>Candidatus Termititenacia</taxon>
        <taxon>Candidatus Termititenacales</taxon>
        <taxon>Candidatus Termititenacaceae</taxon>
        <taxon>Candidatus Termititenax</taxon>
    </lineage>
</organism>
<dbReference type="EMBL" id="BGZP01000004">
    <property type="protein sequence ID" value="GBR77550.1"/>
    <property type="molecule type" value="Genomic_DNA"/>
</dbReference>
<protein>
    <submittedName>
        <fullName evidence="4">Protein DUF4105</fullName>
    </submittedName>
</protein>
<feature type="domain" description="Lnb N-terminal periplasmic" evidence="2">
    <location>
        <begin position="99"/>
        <end position="238"/>
    </location>
</feature>
<gene>
    <name evidence="4" type="ORF">RDn1_209</name>
</gene>
<keyword evidence="1" id="KW-0732">Signal</keyword>
<reference evidence="4 5" key="1">
    <citation type="journal article" date="2019" name="ISME J.">
        <title>Genome analyses of uncultured TG2/ZB3 bacteria in 'Margulisbacteria' specifically attached to ectosymbiotic spirochetes of protists in the termite gut.</title>
        <authorList>
            <person name="Utami Y.D."/>
            <person name="Kuwahara H."/>
            <person name="Igai K."/>
            <person name="Murakami T."/>
            <person name="Sugaya K."/>
            <person name="Morikawa T."/>
            <person name="Nagura Y."/>
            <person name="Yuki M."/>
            <person name="Deevong P."/>
            <person name="Inoue T."/>
            <person name="Kihara K."/>
            <person name="Lo N."/>
            <person name="Yamada A."/>
            <person name="Ohkuma M."/>
            <person name="Hongoh Y."/>
        </authorList>
    </citation>
    <scope>NUCLEOTIDE SEQUENCE [LARGE SCALE GENOMIC DNA]</scope>
    <source>
        <strain evidence="4">RsDinE6-01</strain>
    </source>
</reference>
<evidence type="ECO:0000256" key="1">
    <source>
        <dbReference type="SAM" id="SignalP"/>
    </source>
</evidence>